<comment type="caution">
    <text evidence="3">The sequence shown here is derived from an EMBL/GenBank/DDBJ whole genome shotgun (WGS) entry which is preliminary data.</text>
</comment>
<accession>A0A0F5JMG7</accession>
<reference evidence="3 4" key="1">
    <citation type="submission" date="2013-04" db="EMBL/GenBank/DDBJ databases">
        <title>The Genome Sequence of Parabacteroides goldsteinii DSM 19448.</title>
        <authorList>
            <consortium name="The Broad Institute Genomics Platform"/>
            <person name="Earl A."/>
            <person name="Ward D."/>
            <person name="Feldgarden M."/>
            <person name="Gevers D."/>
            <person name="Martens E."/>
            <person name="Sakamoto M."/>
            <person name="Benno Y."/>
            <person name="Song Y."/>
            <person name="Liu C."/>
            <person name="Lee J."/>
            <person name="Bolanos M."/>
            <person name="Vaisanen M.L."/>
            <person name="Finegold S.M."/>
            <person name="Walker B."/>
            <person name="Young S."/>
            <person name="Zeng Q."/>
            <person name="Gargeya S."/>
            <person name="Fitzgerald M."/>
            <person name="Haas B."/>
            <person name="Abouelleil A."/>
            <person name="Allen A.W."/>
            <person name="Alvarado L."/>
            <person name="Arachchi H.M."/>
            <person name="Berlin A.M."/>
            <person name="Chapman S.B."/>
            <person name="Gainer-Dewar J."/>
            <person name="Goldberg J."/>
            <person name="Griggs A."/>
            <person name="Gujja S."/>
            <person name="Hansen M."/>
            <person name="Howarth C."/>
            <person name="Imamovic A."/>
            <person name="Ireland A."/>
            <person name="Larimer J."/>
            <person name="McCowan C."/>
            <person name="Murphy C."/>
            <person name="Pearson M."/>
            <person name="Poon T.W."/>
            <person name="Priest M."/>
            <person name="Roberts A."/>
            <person name="Saif S."/>
            <person name="Shea T."/>
            <person name="Sisk P."/>
            <person name="Sykes S."/>
            <person name="Wortman J."/>
            <person name="Nusbaum C."/>
            <person name="Birren B."/>
        </authorList>
    </citation>
    <scope>NUCLEOTIDE SEQUENCE [LARGE SCALE GENOMIC DNA]</scope>
    <source>
        <strain evidence="3 4">DSM 19448</strain>
    </source>
</reference>
<dbReference type="AlphaFoldDB" id="A0A0F5JMG7"/>
<dbReference type="InterPro" id="IPR011043">
    <property type="entry name" value="Gal_Oxase/kelch_b-propeller"/>
</dbReference>
<evidence type="ECO:0008006" key="5">
    <source>
        <dbReference type="Google" id="ProtNLM"/>
    </source>
</evidence>
<feature type="domain" description="DUF6242" evidence="2">
    <location>
        <begin position="166"/>
        <end position="481"/>
    </location>
</feature>
<dbReference type="EMBL" id="AQHV01000004">
    <property type="protein sequence ID" value="KKB59006.1"/>
    <property type="molecule type" value="Genomic_DNA"/>
</dbReference>
<sequence>MGIKQKMFLLLWLYMQQTYFWMKNRIVLFVAGCIALFLSSCLNSDDQEYEIPKDCQITAFSVDHDSILGGKLDTVKFVIDQVNGRIFNPDSLPFGTEIEKVVCTVSVATGTYTIEVTQDALPDSTFYWNREDSLDFSKPVKFVTAAYDGITKKTYIAQVNVHQMVPDSMSWELYDSSVLGFPVKEQKVVTWGEENNEYYYMYAQGTDASKGYSLYSSSVSDAKSWTEMTLNGLPAGEVRLSQMTEYDDALFVPTTKGALYCSVNGQDWTLVDQTPSVNALLGAINNEIGLGQTSFLSAIVEENGTRSFAFMDKDMKWTTGDVVPDEFPVSGFGSLASYSSSSKQNSLTVVAGKDKNGKLQNSAWGTMNGKQWVLLTDIESDYFDKREGVMLSAYDDKFCLIGGIGESNKAFKDIYFSIDRGVTWTLSDTLTVMPEDYKARGFASVLVDKEKFMLIFGGKENNNANDLDQIWKGRINRLGFKD</sequence>
<dbReference type="PATRIC" id="fig|927665.4.peg.849"/>
<evidence type="ECO:0000313" key="3">
    <source>
        <dbReference type="EMBL" id="KKB59006.1"/>
    </source>
</evidence>
<gene>
    <name evidence="3" type="ORF">HMPREF1535_00831</name>
</gene>
<dbReference type="InterPro" id="IPR015915">
    <property type="entry name" value="Kelch-typ_b-propeller"/>
</dbReference>
<dbReference type="Gene3D" id="2.120.10.80">
    <property type="entry name" value="Kelch-type beta propeller"/>
    <property type="match status" value="1"/>
</dbReference>
<dbReference type="SUPFAM" id="SSF50965">
    <property type="entry name" value="Galactose oxidase, central domain"/>
    <property type="match status" value="1"/>
</dbReference>
<dbReference type="HOGENOM" id="CLU_042770_1_0_10"/>
<evidence type="ECO:0000259" key="2">
    <source>
        <dbReference type="Pfam" id="PF25852"/>
    </source>
</evidence>
<protein>
    <recommendedName>
        <fullName evidence="5">Exo-alpha-sialidase</fullName>
    </recommendedName>
</protein>
<dbReference type="InterPro" id="IPR046209">
    <property type="entry name" value="DUF6242_N"/>
</dbReference>
<organism evidence="3 4">
    <name type="scientific">Parabacteroides goldsteinii DSM 19448 = WAL 12034</name>
    <dbReference type="NCBI Taxonomy" id="927665"/>
    <lineage>
        <taxon>Bacteria</taxon>
        <taxon>Pseudomonadati</taxon>
        <taxon>Bacteroidota</taxon>
        <taxon>Bacteroidia</taxon>
        <taxon>Bacteroidales</taxon>
        <taxon>Tannerellaceae</taxon>
        <taxon>Parabacteroides</taxon>
    </lineage>
</organism>
<evidence type="ECO:0000259" key="1">
    <source>
        <dbReference type="Pfam" id="PF19755"/>
    </source>
</evidence>
<dbReference type="InterPro" id="IPR058667">
    <property type="entry name" value="DUF6242_C"/>
</dbReference>
<dbReference type="Proteomes" id="UP000033047">
    <property type="component" value="Unassembled WGS sequence"/>
</dbReference>
<name>A0A0F5JMG7_9BACT</name>
<evidence type="ECO:0000313" key="4">
    <source>
        <dbReference type="Proteomes" id="UP000033047"/>
    </source>
</evidence>
<dbReference type="STRING" id="927665.HMPREF1535_00831"/>
<dbReference type="SUPFAM" id="SSF50939">
    <property type="entry name" value="Sialidases"/>
    <property type="match status" value="1"/>
</dbReference>
<dbReference type="InterPro" id="IPR036278">
    <property type="entry name" value="Sialidase_sf"/>
</dbReference>
<dbReference type="Pfam" id="PF25852">
    <property type="entry name" value="DUF6242_C"/>
    <property type="match status" value="1"/>
</dbReference>
<feature type="domain" description="DUF6242" evidence="1">
    <location>
        <begin position="71"/>
        <end position="159"/>
    </location>
</feature>
<dbReference type="Pfam" id="PF19755">
    <property type="entry name" value="DUF6242"/>
    <property type="match status" value="1"/>
</dbReference>
<proteinExistence type="predicted"/>